<reference evidence="2" key="1">
    <citation type="journal article" date="2022" name="Int. J. Mol. Sci.">
        <title>Draft Genome of Tanacetum Coccineum: Genomic Comparison of Closely Related Tanacetum-Family Plants.</title>
        <authorList>
            <person name="Yamashiro T."/>
            <person name="Shiraishi A."/>
            <person name="Nakayama K."/>
            <person name="Satake H."/>
        </authorList>
    </citation>
    <scope>NUCLEOTIDE SEQUENCE</scope>
</reference>
<gene>
    <name evidence="2" type="ORF">Tco_0956108</name>
</gene>
<keyword evidence="3" id="KW-1185">Reference proteome</keyword>
<accession>A0ABQ5E997</accession>
<dbReference type="EMBL" id="BQNB010016063">
    <property type="protein sequence ID" value="GJT47393.1"/>
    <property type="molecule type" value="Genomic_DNA"/>
</dbReference>
<feature type="region of interest" description="Disordered" evidence="1">
    <location>
        <begin position="30"/>
        <end position="50"/>
    </location>
</feature>
<evidence type="ECO:0000313" key="2">
    <source>
        <dbReference type="EMBL" id="GJT47393.1"/>
    </source>
</evidence>
<sequence length="157" mass="16789">MVGMQVVIHPTIGGPGFYPTNAKVRGNVGKANIRQSKKQSPSEPSRPRRIEKSWLKSLRAQIVRAGVGRNLAGASNLDSEWSQPDLGTSSLQFQIPDLFTPQVFRGCISTPGGPSFTSPAPSSTPIGFGNCYTPTFDPETSKSGEQDDNGSDDGNHE</sequence>
<organism evidence="2 3">
    <name type="scientific">Tanacetum coccineum</name>
    <dbReference type="NCBI Taxonomy" id="301880"/>
    <lineage>
        <taxon>Eukaryota</taxon>
        <taxon>Viridiplantae</taxon>
        <taxon>Streptophyta</taxon>
        <taxon>Embryophyta</taxon>
        <taxon>Tracheophyta</taxon>
        <taxon>Spermatophyta</taxon>
        <taxon>Magnoliopsida</taxon>
        <taxon>eudicotyledons</taxon>
        <taxon>Gunneridae</taxon>
        <taxon>Pentapetalae</taxon>
        <taxon>asterids</taxon>
        <taxon>campanulids</taxon>
        <taxon>Asterales</taxon>
        <taxon>Asteraceae</taxon>
        <taxon>Asteroideae</taxon>
        <taxon>Anthemideae</taxon>
        <taxon>Anthemidinae</taxon>
        <taxon>Tanacetum</taxon>
    </lineage>
</organism>
<comment type="caution">
    <text evidence="2">The sequence shown here is derived from an EMBL/GenBank/DDBJ whole genome shotgun (WGS) entry which is preliminary data.</text>
</comment>
<feature type="region of interest" description="Disordered" evidence="1">
    <location>
        <begin position="110"/>
        <end position="157"/>
    </location>
</feature>
<name>A0ABQ5E997_9ASTR</name>
<reference evidence="2" key="2">
    <citation type="submission" date="2022-01" db="EMBL/GenBank/DDBJ databases">
        <authorList>
            <person name="Yamashiro T."/>
            <person name="Shiraishi A."/>
            <person name="Satake H."/>
            <person name="Nakayama K."/>
        </authorList>
    </citation>
    <scope>NUCLEOTIDE SEQUENCE</scope>
</reference>
<evidence type="ECO:0000313" key="3">
    <source>
        <dbReference type="Proteomes" id="UP001151760"/>
    </source>
</evidence>
<protein>
    <submittedName>
        <fullName evidence="2">Uncharacterized protein</fullName>
    </submittedName>
</protein>
<evidence type="ECO:0000256" key="1">
    <source>
        <dbReference type="SAM" id="MobiDB-lite"/>
    </source>
</evidence>
<dbReference type="Proteomes" id="UP001151760">
    <property type="component" value="Unassembled WGS sequence"/>
</dbReference>
<feature type="compositionally biased region" description="Low complexity" evidence="1">
    <location>
        <begin position="110"/>
        <end position="125"/>
    </location>
</feature>
<proteinExistence type="predicted"/>